<keyword evidence="13" id="KW-1185">Reference proteome</keyword>
<organism evidence="12 13">
    <name type="scientific">Adineta ricciae</name>
    <name type="common">Rotifer</name>
    <dbReference type="NCBI Taxonomy" id="249248"/>
    <lineage>
        <taxon>Eukaryota</taxon>
        <taxon>Metazoa</taxon>
        <taxon>Spiralia</taxon>
        <taxon>Gnathifera</taxon>
        <taxon>Rotifera</taxon>
        <taxon>Eurotatoria</taxon>
        <taxon>Bdelloidea</taxon>
        <taxon>Adinetida</taxon>
        <taxon>Adinetidae</taxon>
        <taxon>Adineta</taxon>
    </lineage>
</organism>
<evidence type="ECO:0000313" key="13">
    <source>
        <dbReference type="Proteomes" id="UP000663828"/>
    </source>
</evidence>
<accession>A0A814DP75</accession>
<keyword evidence="5" id="KW-0862">Zinc</keyword>
<dbReference type="InterPro" id="IPR014898">
    <property type="entry name" value="Znf_C2H2_LYAR"/>
</dbReference>
<evidence type="ECO:0000256" key="5">
    <source>
        <dbReference type="ARBA" id="ARBA00022833"/>
    </source>
</evidence>
<dbReference type="PROSITE" id="PS51804">
    <property type="entry name" value="ZF_C2HC_LYAR"/>
    <property type="match status" value="2"/>
</dbReference>
<dbReference type="AlphaFoldDB" id="A0A814DP75"/>
<dbReference type="FunFam" id="3.30.1490.490:FF:000001">
    <property type="entry name" value="cell growth-regulating nucleolar protein-like"/>
    <property type="match status" value="1"/>
</dbReference>
<keyword evidence="3" id="KW-0677">Repeat</keyword>
<comment type="caution">
    <text evidence="12">The sequence shown here is derived from an EMBL/GenBank/DDBJ whole genome shotgun (WGS) entry which is preliminary data.</text>
</comment>
<dbReference type="PANTHER" id="PTHR13100">
    <property type="entry name" value="CELL GROWTH-REGULATING NUCLEOLAR PROTEIN LYAR"/>
    <property type="match status" value="1"/>
</dbReference>
<dbReference type="Pfam" id="PF08790">
    <property type="entry name" value="zf-LYAR"/>
    <property type="match status" value="1"/>
</dbReference>
<dbReference type="SUPFAM" id="SSF57667">
    <property type="entry name" value="beta-beta-alpha zinc fingers"/>
    <property type="match status" value="2"/>
</dbReference>
<keyword evidence="4 7" id="KW-0863">Zinc-finger</keyword>
<comment type="subcellular location">
    <subcellularLocation>
        <location evidence="1">Nucleus</location>
    </subcellularLocation>
</comment>
<dbReference type="Proteomes" id="UP000663828">
    <property type="component" value="Unassembled WGS sequence"/>
</dbReference>
<evidence type="ECO:0008006" key="14">
    <source>
        <dbReference type="Google" id="ProtNLM"/>
    </source>
</evidence>
<dbReference type="GO" id="GO:0003677">
    <property type="term" value="F:DNA binding"/>
    <property type="evidence" value="ECO:0007669"/>
    <property type="project" value="InterPro"/>
</dbReference>
<dbReference type="InterPro" id="IPR058719">
    <property type="entry name" value="WHD_LYAR"/>
</dbReference>
<evidence type="ECO:0000259" key="9">
    <source>
        <dbReference type="Pfam" id="PF08790"/>
    </source>
</evidence>
<dbReference type="EMBL" id="CAJNOR010000594">
    <property type="protein sequence ID" value="CAF0957194.1"/>
    <property type="molecule type" value="Genomic_DNA"/>
</dbReference>
<feature type="region of interest" description="Disordered" evidence="8">
    <location>
        <begin position="145"/>
        <end position="208"/>
    </location>
</feature>
<dbReference type="GO" id="GO:0006364">
    <property type="term" value="P:rRNA processing"/>
    <property type="evidence" value="ECO:0007669"/>
    <property type="project" value="TreeGrafter"/>
</dbReference>
<evidence type="ECO:0000256" key="6">
    <source>
        <dbReference type="ARBA" id="ARBA00023242"/>
    </source>
</evidence>
<evidence type="ECO:0000256" key="3">
    <source>
        <dbReference type="ARBA" id="ARBA00022737"/>
    </source>
</evidence>
<dbReference type="Pfam" id="PF25879">
    <property type="entry name" value="WHD_LYAR"/>
    <property type="match status" value="1"/>
</dbReference>
<evidence type="ECO:0000256" key="2">
    <source>
        <dbReference type="ARBA" id="ARBA00022723"/>
    </source>
</evidence>
<evidence type="ECO:0000313" key="12">
    <source>
        <dbReference type="EMBL" id="CAF0957194.1"/>
    </source>
</evidence>
<gene>
    <name evidence="11" type="ORF">EDS130_LOCUS2184</name>
    <name evidence="12" type="ORF">XAT740_LOCUS10986</name>
</gene>
<dbReference type="EMBL" id="CAJNOJ010000005">
    <property type="protein sequence ID" value="CAF0749180.1"/>
    <property type="molecule type" value="Genomic_DNA"/>
</dbReference>
<evidence type="ECO:0000256" key="7">
    <source>
        <dbReference type="PROSITE-ProRule" id="PRU01145"/>
    </source>
</evidence>
<dbReference type="OrthoDB" id="21474at2759"/>
<keyword evidence="6" id="KW-0539">Nucleus</keyword>
<dbReference type="InterPro" id="IPR036236">
    <property type="entry name" value="Znf_C2H2_sf"/>
</dbReference>
<evidence type="ECO:0000256" key="1">
    <source>
        <dbReference type="ARBA" id="ARBA00004123"/>
    </source>
</evidence>
<feature type="domain" description="Zinc finger C2H2 LYAR-type" evidence="9">
    <location>
        <begin position="33"/>
        <end position="59"/>
    </location>
</feature>
<name>A0A814DP75_ADIRI</name>
<feature type="compositionally biased region" description="Basic and acidic residues" evidence="8">
    <location>
        <begin position="182"/>
        <end position="197"/>
    </location>
</feature>
<evidence type="ECO:0000256" key="4">
    <source>
        <dbReference type="ARBA" id="ARBA00022771"/>
    </source>
</evidence>
<evidence type="ECO:0000256" key="8">
    <source>
        <dbReference type="SAM" id="MobiDB-lite"/>
    </source>
</evidence>
<dbReference type="GO" id="GO:0008270">
    <property type="term" value="F:zinc ion binding"/>
    <property type="evidence" value="ECO:0007669"/>
    <property type="project" value="UniProtKB-KW"/>
</dbReference>
<proteinExistence type="predicted"/>
<reference evidence="12" key="1">
    <citation type="submission" date="2021-02" db="EMBL/GenBank/DDBJ databases">
        <authorList>
            <person name="Nowell W R."/>
        </authorList>
    </citation>
    <scope>NUCLEOTIDE SEQUENCE</scope>
</reference>
<dbReference type="InterPro" id="IPR039999">
    <property type="entry name" value="LYAR"/>
</dbReference>
<sequence length="283" mass="32581">MVVFHCGSCGEALKKNQVDKHIGSTCRRVQTISCIDCGKDFTRDSYKEHTKCVSEQEKYGGANYTAPTNTNKGEKKQNQWFEIVQSAINQNTGSAQAKILLQKLQYYPNTPRKRAKFINFVNNSIKGFPPRSVEEVWSILEKLLPKPSNNEPNQVKKTDVEEQNQSASAENEDANKSQLKRKSNDNDEQSSKKAKVNDEDENNQAVPTNPRFEWYDEIKRALSKATDQTLSLEALRKKIFKRYKKLKPNQEKDDDLLFEKLEKKIQRAPFVQQLEGNVFRLSE</sequence>
<dbReference type="Proteomes" id="UP000663852">
    <property type="component" value="Unassembled WGS sequence"/>
</dbReference>
<feature type="domain" description="Cell growth-regulating nucleolar protein-like winged helix" evidence="10">
    <location>
        <begin position="210"/>
        <end position="277"/>
    </location>
</feature>
<evidence type="ECO:0000259" key="10">
    <source>
        <dbReference type="Pfam" id="PF25879"/>
    </source>
</evidence>
<dbReference type="PANTHER" id="PTHR13100:SF10">
    <property type="entry name" value="CELL GROWTH-REGULATING NUCLEOLAR PROTEIN"/>
    <property type="match status" value="1"/>
</dbReference>
<protein>
    <recommendedName>
        <fullName evidence="14">Cell growth-regulating nucleolar protein</fullName>
    </recommendedName>
</protein>
<dbReference type="GO" id="GO:0005730">
    <property type="term" value="C:nucleolus"/>
    <property type="evidence" value="ECO:0007669"/>
    <property type="project" value="TreeGrafter"/>
</dbReference>
<evidence type="ECO:0000313" key="11">
    <source>
        <dbReference type="EMBL" id="CAF0749180.1"/>
    </source>
</evidence>
<dbReference type="GO" id="GO:0000122">
    <property type="term" value="P:negative regulation of transcription by RNA polymerase II"/>
    <property type="evidence" value="ECO:0007669"/>
    <property type="project" value="TreeGrafter"/>
</dbReference>
<dbReference type="Gene3D" id="3.30.1490.490">
    <property type="match status" value="1"/>
</dbReference>
<keyword evidence="2" id="KW-0479">Metal-binding</keyword>